<proteinExistence type="inferred from homology"/>
<organism evidence="7 8">
    <name type="scientific">Candidatus Termititenax persephonae</name>
    <dbReference type="NCBI Taxonomy" id="2218525"/>
    <lineage>
        <taxon>Bacteria</taxon>
        <taxon>Bacillati</taxon>
        <taxon>Candidatus Margulisiibacteriota</taxon>
        <taxon>Candidatus Termititenacia</taxon>
        <taxon>Candidatus Termititenacales</taxon>
        <taxon>Candidatus Termititenacaceae</taxon>
        <taxon>Candidatus Termititenax</taxon>
    </lineage>
</organism>
<feature type="region of interest" description="Disordered" evidence="6">
    <location>
        <begin position="48"/>
        <end position="77"/>
    </location>
</feature>
<dbReference type="InterPro" id="IPR021137">
    <property type="entry name" value="Ribosomal_bL35-like"/>
</dbReference>
<dbReference type="Pfam" id="PF01632">
    <property type="entry name" value="Ribosomal_L35p"/>
    <property type="match status" value="1"/>
</dbReference>
<dbReference type="AlphaFoldDB" id="A0A388TI35"/>
<dbReference type="GO" id="GO:0003735">
    <property type="term" value="F:structural constituent of ribosome"/>
    <property type="evidence" value="ECO:0007669"/>
    <property type="project" value="InterPro"/>
</dbReference>
<evidence type="ECO:0000256" key="2">
    <source>
        <dbReference type="ARBA" id="ARBA00022980"/>
    </source>
</evidence>
<name>A0A388TI35_9BACT</name>
<keyword evidence="8" id="KW-1185">Reference proteome</keyword>
<keyword evidence="2 5" id="KW-0689">Ribosomal protein</keyword>
<comment type="similarity">
    <text evidence="1 5">Belongs to the bacterial ribosomal protein bL35 family.</text>
</comment>
<evidence type="ECO:0000313" key="8">
    <source>
        <dbReference type="Proteomes" id="UP000275925"/>
    </source>
</evidence>
<dbReference type="PRINTS" id="PR00064">
    <property type="entry name" value="RIBOSOMALL35"/>
</dbReference>
<protein>
    <recommendedName>
        <fullName evidence="4 5">50S ribosomal protein L35</fullName>
    </recommendedName>
</protein>
<dbReference type="Proteomes" id="UP000275925">
    <property type="component" value="Unassembled WGS sequence"/>
</dbReference>
<sequence>GDKSGTHGVLKSNWHWRFLKQVRFGGVGHLPAPLHAAKRFRATGSGKILRQPGSSAHLRECKKPKNKKKLSKLQPVHKTDQQKLKVMLPYL</sequence>
<evidence type="ECO:0000256" key="5">
    <source>
        <dbReference type="RuleBase" id="RU000568"/>
    </source>
</evidence>
<dbReference type="PANTHER" id="PTHR33343:SF1">
    <property type="entry name" value="LARGE RIBOSOMAL SUBUNIT PROTEIN BL35M"/>
    <property type="match status" value="1"/>
</dbReference>
<gene>
    <name evidence="7" type="primary">rpmI</name>
    <name evidence="7" type="ORF">NO2_1324</name>
</gene>
<dbReference type="InterPro" id="IPR001706">
    <property type="entry name" value="Ribosomal_bL35"/>
</dbReference>
<evidence type="ECO:0000256" key="1">
    <source>
        <dbReference type="ARBA" id="ARBA00006598"/>
    </source>
</evidence>
<dbReference type="GO" id="GO:0006412">
    <property type="term" value="P:translation"/>
    <property type="evidence" value="ECO:0007669"/>
    <property type="project" value="InterPro"/>
</dbReference>
<accession>A0A388TI35</accession>
<dbReference type="Gene3D" id="4.10.410.60">
    <property type="match status" value="1"/>
</dbReference>
<feature type="non-terminal residue" evidence="7">
    <location>
        <position position="1"/>
    </location>
</feature>
<dbReference type="SUPFAM" id="SSF143034">
    <property type="entry name" value="L35p-like"/>
    <property type="match status" value="1"/>
</dbReference>
<evidence type="ECO:0000313" key="7">
    <source>
        <dbReference type="EMBL" id="GBR76836.1"/>
    </source>
</evidence>
<dbReference type="EMBL" id="BGZO01000052">
    <property type="protein sequence ID" value="GBR76836.1"/>
    <property type="molecule type" value="Genomic_DNA"/>
</dbReference>
<dbReference type="PANTHER" id="PTHR33343">
    <property type="entry name" value="54S RIBOSOMAL PROTEIN BL35M"/>
    <property type="match status" value="1"/>
</dbReference>
<reference evidence="7 8" key="1">
    <citation type="journal article" date="2019" name="ISME J.">
        <title>Genome analyses of uncultured TG2/ZB3 bacteria in 'Margulisbacteria' specifically attached to ectosymbiotic spirochetes of protists in the termite gut.</title>
        <authorList>
            <person name="Utami Y.D."/>
            <person name="Kuwahara H."/>
            <person name="Igai K."/>
            <person name="Murakami T."/>
            <person name="Sugaya K."/>
            <person name="Morikawa T."/>
            <person name="Nagura Y."/>
            <person name="Yuki M."/>
            <person name="Deevong P."/>
            <person name="Inoue T."/>
            <person name="Kihara K."/>
            <person name="Lo N."/>
            <person name="Yamada A."/>
            <person name="Ohkuma M."/>
            <person name="Hongoh Y."/>
        </authorList>
    </citation>
    <scope>NUCLEOTIDE SEQUENCE [LARGE SCALE GENOMIC DNA]</scope>
    <source>
        <strain evidence="7">NkOx7-02</strain>
    </source>
</reference>
<dbReference type="GO" id="GO:0022625">
    <property type="term" value="C:cytosolic large ribosomal subunit"/>
    <property type="evidence" value="ECO:0007669"/>
    <property type="project" value="TreeGrafter"/>
</dbReference>
<evidence type="ECO:0000256" key="6">
    <source>
        <dbReference type="SAM" id="MobiDB-lite"/>
    </source>
</evidence>
<evidence type="ECO:0000256" key="3">
    <source>
        <dbReference type="ARBA" id="ARBA00023274"/>
    </source>
</evidence>
<keyword evidence="3 5" id="KW-0687">Ribonucleoprotein</keyword>
<evidence type="ECO:0000256" key="4">
    <source>
        <dbReference type="ARBA" id="ARBA00035486"/>
    </source>
</evidence>
<comment type="caution">
    <text evidence="7">The sequence shown here is derived from an EMBL/GenBank/DDBJ whole genome shotgun (WGS) entry which is preliminary data.</text>
</comment>
<dbReference type="InterPro" id="IPR037229">
    <property type="entry name" value="Ribosomal_bL35_sf"/>
</dbReference>